<name>A0A7G1KMA1_9NOCA</name>
<keyword evidence="2" id="KW-1133">Transmembrane helix</keyword>
<feature type="transmembrane region" description="Helical" evidence="2">
    <location>
        <begin position="64"/>
        <end position="82"/>
    </location>
</feature>
<evidence type="ECO:0000313" key="3">
    <source>
        <dbReference type="EMBL" id="BCK55716.1"/>
    </source>
</evidence>
<keyword evidence="2" id="KW-0472">Membrane</keyword>
<dbReference type="EMBL" id="AP023396">
    <property type="protein sequence ID" value="BCK55716.1"/>
    <property type="molecule type" value="Genomic_DNA"/>
</dbReference>
<accession>A0A7G1KMA1</accession>
<feature type="transmembrane region" description="Helical" evidence="2">
    <location>
        <begin position="94"/>
        <end position="118"/>
    </location>
</feature>
<dbReference type="KEGG" id="nwl:NWFMUON74_34880"/>
<evidence type="ECO:0008006" key="5">
    <source>
        <dbReference type="Google" id="ProtNLM"/>
    </source>
</evidence>
<feature type="region of interest" description="Disordered" evidence="1">
    <location>
        <begin position="1"/>
        <end position="26"/>
    </location>
</feature>
<proteinExistence type="predicted"/>
<keyword evidence="4" id="KW-1185">Reference proteome</keyword>
<reference evidence="3 4" key="1">
    <citation type="submission" date="2020-08" db="EMBL/GenBank/DDBJ databases">
        <title>Genome Sequencing of Nocardia wallacei strain FMUON74 and assembly.</title>
        <authorList>
            <person name="Toyokawa M."/>
            <person name="Uesaka K."/>
        </authorList>
    </citation>
    <scope>NUCLEOTIDE SEQUENCE [LARGE SCALE GENOMIC DNA]</scope>
    <source>
        <strain evidence="3 4">FMUON74</strain>
    </source>
</reference>
<gene>
    <name evidence="3" type="ORF">NWFMUON74_34880</name>
</gene>
<sequence>MFALAGAWNPPDTTGPKPARTGHGRGVPEMVMTAMSELVRNQLENPHPEAPPGSEASTSLLRHLVWLHLAATAVATIAWVHLARTRGGGRLRTVHVAMLAILLGLSSAGAGLLLGAALE</sequence>
<evidence type="ECO:0000256" key="1">
    <source>
        <dbReference type="SAM" id="MobiDB-lite"/>
    </source>
</evidence>
<evidence type="ECO:0000313" key="4">
    <source>
        <dbReference type="Proteomes" id="UP000516173"/>
    </source>
</evidence>
<evidence type="ECO:0000256" key="2">
    <source>
        <dbReference type="SAM" id="Phobius"/>
    </source>
</evidence>
<keyword evidence="2" id="KW-0812">Transmembrane</keyword>
<protein>
    <recommendedName>
        <fullName evidence="5">DUF2231 domain-containing protein</fullName>
    </recommendedName>
</protein>
<dbReference type="AlphaFoldDB" id="A0A7G1KMA1"/>
<organism evidence="3 4">
    <name type="scientific">Nocardia wallacei</name>
    <dbReference type="NCBI Taxonomy" id="480035"/>
    <lineage>
        <taxon>Bacteria</taxon>
        <taxon>Bacillati</taxon>
        <taxon>Actinomycetota</taxon>
        <taxon>Actinomycetes</taxon>
        <taxon>Mycobacteriales</taxon>
        <taxon>Nocardiaceae</taxon>
        <taxon>Nocardia</taxon>
    </lineage>
</organism>
<dbReference type="Proteomes" id="UP000516173">
    <property type="component" value="Chromosome"/>
</dbReference>